<feature type="binding site" evidence="14">
    <location>
        <position position="256"/>
    </location>
    <ligand>
        <name>Mg(2+)</name>
        <dbReference type="ChEBI" id="CHEBI:18420"/>
    </ligand>
</feature>
<dbReference type="Pfam" id="PF09298">
    <property type="entry name" value="FAA_hydrolase_N"/>
    <property type="match status" value="1"/>
</dbReference>
<keyword evidence="10" id="KW-0828">Tyrosine catabolism</keyword>
<feature type="binding site" evidence="13">
    <location>
        <position position="243"/>
    </location>
    <ligand>
        <name>substrate</name>
    </ligand>
</feature>
<dbReference type="SUPFAM" id="SSF56529">
    <property type="entry name" value="FAH"/>
    <property type="match status" value="1"/>
</dbReference>
<keyword evidence="9 14" id="KW-0460">Magnesium</keyword>
<dbReference type="KEGG" id="pasa:BAOM_0796"/>
<evidence type="ECO:0000256" key="14">
    <source>
        <dbReference type="PIRSR" id="PIRSR605959-3"/>
    </source>
</evidence>
<dbReference type="Pfam" id="PF01557">
    <property type="entry name" value="FAA_hydrolase"/>
    <property type="match status" value="1"/>
</dbReference>
<feature type="binding site" evidence="14">
    <location>
        <position position="260"/>
    </location>
    <ligand>
        <name>Mg(2+)</name>
        <dbReference type="ChEBI" id="CHEBI:18420"/>
    </ligand>
</feature>
<dbReference type="FunFam" id="3.90.850.10:FF:000004">
    <property type="entry name" value="Fumarylacetoacetase"/>
    <property type="match status" value="1"/>
</dbReference>
<evidence type="ECO:0000256" key="7">
    <source>
        <dbReference type="ARBA" id="ARBA00022801"/>
    </source>
</evidence>
<protein>
    <recommendedName>
        <fullName evidence="5">fumarylacetoacetase</fullName>
        <ecNumber evidence="5">3.7.1.2</ecNumber>
    </recommendedName>
</protein>
<dbReference type="SUPFAM" id="SSF63433">
    <property type="entry name" value="Fumarylacetoacetate hydrolase, FAH, N-terminal domain"/>
    <property type="match status" value="1"/>
</dbReference>
<dbReference type="GO" id="GO:1902000">
    <property type="term" value="P:homogentisate catabolic process"/>
    <property type="evidence" value="ECO:0007669"/>
    <property type="project" value="TreeGrafter"/>
</dbReference>
<evidence type="ECO:0000256" key="10">
    <source>
        <dbReference type="ARBA" id="ARBA00022878"/>
    </source>
</evidence>
<feature type="binding site" evidence="13">
    <location>
        <position position="131"/>
    </location>
    <ligand>
        <name>substrate</name>
    </ligand>
</feature>
<evidence type="ECO:0000256" key="2">
    <source>
        <dbReference type="ARBA" id="ARBA00001946"/>
    </source>
</evidence>
<dbReference type="GO" id="GO:0046872">
    <property type="term" value="F:metal ion binding"/>
    <property type="evidence" value="ECO:0007669"/>
    <property type="project" value="UniProtKB-KW"/>
</dbReference>
<feature type="active site" description="Proton acceptor" evidence="12">
    <location>
        <position position="136"/>
    </location>
</feature>
<dbReference type="GO" id="GO:0004334">
    <property type="term" value="F:fumarylacetoacetase activity"/>
    <property type="evidence" value="ECO:0007669"/>
    <property type="project" value="UniProtKB-EC"/>
</dbReference>
<dbReference type="RefSeq" id="WP_127759109.1">
    <property type="nucleotide sequence ID" value="NZ_CP026095.1"/>
</dbReference>
<feature type="domain" description="Fumarylacetoacetase N-terminal" evidence="16">
    <location>
        <begin position="17"/>
        <end position="121"/>
    </location>
</feature>
<evidence type="ECO:0000256" key="5">
    <source>
        <dbReference type="ARBA" id="ARBA00012094"/>
    </source>
</evidence>
<evidence type="ECO:0000256" key="13">
    <source>
        <dbReference type="PIRSR" id="PIRSR605959-2"/>
    </source>
</evidence>
<evidence type="ECO:0000256" key="8">
    <source>
        <dbReference type="ARBA" id="ARBA00022837"/>
    </source>
</evidence>
<reference evidence="17 18" key="1">
    <citation type="submission" date="2018-01" db="EMBL/GenBank/DDBJ databases">
        <title>Bacillus asahii Genome sequencing and assembly.</title>
        <authorList>
            <person name="Jiang H."/>
            <person name="Feng Y."/>
            <person name="Zhao F."/>
            <person name="Lin X."/>
        </authorList>
    </citation>
    <scope>NUCLEOTIDE SEQUENCE [LARGE SCALE GENOMIC DNA]</scope>
    <source>
        <strain evidence="17 18">OM18</strain>
    </source>
</reference>
<feature type="binding site" evidence="13">
    <location>
        <position position="145"/>
    </location>
    <ligand>
        <name>substrate</name>
    </ligand>
</feature>
<feature type="binding site" evidence="14">
    <location>
        <position position="202"/>
    </location>
    <ligand>
        <name>Ca(2+)</name>
        <dbReference type="ChEBI" id="CHEBI:29108"/>
    </ligand>
</feature>
<dbReference type="FunFam" id="2.30.30.230:FF:000001">
    <property type="entry name" value="Fumarylacetoacetase"/>
    <property type="match status" value="1"/>
</dbReference>
<evidence type="ECO:0000256" key="11">
    <source>
        <dbReference type="ARBA" id="ARBA00023232"/>
    </source>
</evidence>
<name>A0A3T0KMA7_9BACI</name>
<feature type="domain" description="Fumarylacetoacetase-like C-terminal" evidence="15">
    <location>
        <begin position="127"/>
        <end position="406"/>
    </location>
</feature>
<feature type="binding site" evidence="13">
    <location>
        <position position="353"/>
    </location>
    <ligand>
        <name>substrate</name>
    </ligand>
</feature>
<evidence type="ECO:0000259" key="16">
    <source>
        <dbReference type="Pfam" id="PF09298"/>
    </source>
</evidence>
<dbReference type="OrthoDB" id="9805307at2"/>
<comment type="cofactor">
    <cofactor evidence="1 14">
        <name>Ca(2+)</name>
        <dbReference type="ChEBI" id="CHEBI:29108"/>
    </cofactor>
</comment>
<feature type="binding site" evidence="14">
    <location>
        <position position="129"/>
    </location>
    <ligand>
        <name>Ca(2+)</name>
        <dbReference type="ChEBI" id="CHEBI:29108"/>
    </ligand>
</feature>
<dbReference type="UniPathway" id="UPA00139">
    <property type="reaction ID" value="UER00341"/>
</dbReference>
<dbReference type="NCBIfam" id="TIGR01266">
    <property type="entry name" value="fum_ac_acetase"/>
    <property type="match status" value="1"/>
</dbReference>
<evidence type="ECO:0000313" key="18">
    <source>
        <dbReference type="Proteomes" id="UP000283095"/>
    </source>
</evidence>
<dbReference type="InterPro" id="IPR015377">
    <property type="entry name" value="Fumarylacetoacetase_N"/>
</dbReference>
<proteinExistence type="inferred from homology"/>
<dbReference type="Gene3D" id="2.30.30.230">
    <property type="entry name" value="Fumarylacetoacetase, N-terminal domain"/>
    <property type="match status" value="1"/>
</dbReference>
<dbReference type="PANTHER" id="PTHR43069:SF2">
    <property type="entry name" value="FUMARYLACETOACETASE"/>
    <property type="match status" value="1"/>
</dbReference>
<dbReference type="Gene3D" id="3.90.850.10">
    <property type="entry name" value="Fumarylacetoacetase-like, C-terminal domain"/>
    <property type="match status" value="1"/>
</dbReference>
<dbReference type="Proteomes" id="UP000283095">
    <property type="component" value="Chromosome"/>
</dbReference>
<comment type="similarity">
    <text evidence="4">Belongs to the FAH family.</text>
</comment>
<dbReference type="GO" id="GO:0006572">
    <property type="term" value="P:L-tyrosine catabolic process"/>
    <property type="evidence" value="ECO:0007669"/>
    <property type="project" value="UniProtKB-KW"/>
</dbReference>
<dbReference type="InterPro" id="IPR036462">
    <property type="entry name" value="Fumarylacetoacetase_N_sf"/>
</dbReference>
<accession>A0A3T0KMA7</accession>
<evidence type="ECO:0000259" key="15">
    <source>
        <dbReference type="Pfam" id="PF01557"/>
    </source>
</evidence>
<dbReference type="InterPro" id="IPR011234">
    <property type="entry name" value="Fumarylacetoacetase-like_C"/>
</dbReference>
<evidence type="ECO:0000256" key="4">
    <source>
        <dbReference type="ARBA" id="ARBA00010211"/>
    </source>
</evidence>
<dbReference type="InterPro" id="IPR005959">
    <property type="entry name" value="Fumarylacetoacetase"/>
</dbReference>
<evidence type="ECO:0000313" key="17">
    <source>
        <dbReference type="EMBL" id="AZV41408.1"/>
    </source>
</evidence>
<dbReference type="EMBL" id="CP026095">
    <property type="protein sequence ID" value="AZV41408.1"/>
    <property type="molecule type" value="Genomic_DNA"/>
</dbReference>
<keyword evidence="8 14" id="KW-0106">Calcium</keyword>
<dbReference type="AlphaFoldDB" id="A0A3T0KMA7"/>
<feature type="binding site" evidence="14">
    <location>
        <position position="236"/>
    </location>
    <ligand>
        <name>Mg(2+)</name>
        <dbReference type="ChEBI" id="CHEBI:18420"/>
    </ligand>
</feature>
<dbReference type="GO" id="GO:0006559">
    <property type="term" value="P:L-phenylalanine catabolic process"/>
    <property type="evidence" value="ECO:0007669"/>
    <property type="project" value="UniProtKB-UniPathway"/>
</dbReference>
<organism evidence="17 18">
    <name type="scientific">Peribacillus asahii</name>
    <dbReference type="NCBI Taxonomy" id="228899"/>
    <lineage>
        <taxon>Bacteria</taxon>
        <taxon>Bacillati</taxon>
        <taxon>Bacillota</taxon>
        <taxon>Bacilli</taxon>
        <taxon>Bacillales</taxon>
        <taxon>Bacillaceae</taxon>
        <taxon>Peribacillus</taxon>
    </lineage>
</organism>
<evidence type="ECO:0000256" key="3">
    <source>
        <dbReference type="ARBA" id="ARBA00004782"/>
    </source>
</evidence>
<comment type="pathway">
    <text evidence="3">Amino-acid degradation; L-phenylalanine degradation; acetoacetate and fumarate from L-phenylalanine: step 6/6.</text>
</comment>
<keyword evidence="11" id="KW-0585">Phenylalanine catabolism</keyword>
<feature type="binding site" evidence="14">
    <location>
        <position position="236"/>
    </location>
    <ligand>
        <name>Ca(2+)</name>
        <dbReference type="ChEBI" id="CHEBI:29108"/>
    </ligand>
</feature>
<evidence type="ECO:0000256" key="1">
    <source>
        <dbReference type="ARBA" id="ARBA00001913"/>
    </source>
</evidence>
<feature type="binding site" evidence="13">
    <location>
        <position position="247"/>
    </location>
    <ligand>
        <name>substrate</name>
    </ligand>
</feature>
<evidence type="ECO:0000256" key="12">
    <source>
        <dbReference type="PIRSR" id="PIRSR605959-1"/>
    </source>
</evidence>
<gene>
    <name evidence="17" type="ORF">BAOM_0796</name>
</gene>
<feature type="binding site" evidence="14">
    <location>
        <position position="204"/>
    </location>
    <ligand>
        <name>Ca(2+)</name>
        <dbReference type="ChEBI" id="CHEBI:29108"/>
    </ligand>
</feature>
<dbReference type="EC" id="3.7.1.2" evidence="5"/>
<dbReference type="InterPro" id="IPR036663">
    <property type="entry name" value="Fumarylacetoacetase_C_sf"/>
</dbReference>
<keyword evidence="7" id="KW-0378">Hydrolase</keyword>
<evidence type="ECO:0000256" key="6">
    <source>
        <dbReference type="ARBA" id="ARBA00022723"/>
    </source>
</evidence>
<sequence>MKKSFIEVNQDSHFPIQNLPYGVFSTENNKTPRIGVAIGEYVLDLSVLEKEGFFNDIITEDITVFNRPALNDFMSLGRDVWSRVRKEIQILLSADEPRLRDNYALRNLSLYLQNEVQLHLPVEIGDYTDFYASKEHATNVGIMFRGKENALMPNWTHLPVGYHGRSSSVVLSETTIRRPVGQTKPKNADAPIFGACKQLDFELEMGFLIGTGNKLGEPIPIEQAEQHIFGAVLVNDWSARDIQAWEYQPLGPFLAKNFSTSISPWVVPLEALESFRVPGPIQEPKPLEYLRQQGDSSFDIQLEVYLKGEKQSTPKRISSSNYRSLYWSAAQMVAHHTIGGCDLNPGDLLGTGTISGSEKESRGSLLELTWRGTEPINLGEGEQREWLEDGDELTITGWCQGEGYRVGFGEVTGVVAPAHDVQEILSKQALVYDEK</sequence>
<comment type="cofactor">
    <cofactor evidence="2 14">
        <name>Mg(2+)</name>
        <dbReference type="ChEBI" id="CHEBI:18420"/>
    </cofactor>
</comment>
<keyword evidence="6 14" id="KW-0479">Metal-binding</keyword>
<evidence type="ECO:0000256" key="9">
    <source>
        <dbReference type="ARBA" id="ARBA00022842"/>
    </source>
</evidence>
<dbReference type="PANTHER" id="PTHR43069">
    <property type="entry name" value="FUMARYLACETOACETASE"/>
    <property type="match status" value="1"/>
</dbReference>